<feature type="compositionally biased region" description="Low complexity" evidence="3">
    <location>
        <begin position="490"/>
        <end position="504"/>
    </location>
</feature>
<feature type="coiled-coil region" evidence="2">
    <location>
        <begin position="136"/>
        <end position="199"/>
    </location>
</feature>
<name>A0ABQ5G6Q8_9ASTR</name>
<dbReference type="InterPro" id="IPR043502">
    <property type="entry name" value="DNA/RNA_pol_sf"/>
</dbReference>
<evidence type="ECO:0000259" key="4">
    <source>
        <dbReference type="Pfam" id="PF07727"/>
    </source>
</evidence>
<keyword evidence="2" id="KW-0175">Coiled coil</keyword>
<feature type="region of interest" description="Disordered" evidence="3">
    <location>
        <begin position="462"/>
        <end position="529"/>
    </location>
</feature>
<evidence type="ECO:0000256" key="3">
    <source>
        <dbReference type="SAM" id="MobiDB-lite"/>
    </source>
</evidence>
<feature type="region of interest" description="Disordered" evidence="3">
    <location>
        <begin position="256"/>
        <end position="280"/>
    </location>
</feature>
<proteinExistence type="predicted"/>
<evidence type="ECO:0000256" key="1">
    <source>
        <dbReference type="ARBA" id="ARBA00022750"/>
    </source>
</evidence>
<organism evidence="6 7">
    <name type="scientific">Tanacetum coccineum</name>
    <dbReference type="NCBI Taxonomy" id="301880"/>
    <lineage>
        <taxon>Eukaryota</taxon>
        <taxon>Viridiplantae</taxon>
        <taxon>Streptophyta</taxon>
        <taxon>Embryophyta</taxon>
        <taxon>Tracheophyta</taxon>
        <taxon>Spermatophyta</taxon>
        <taxon>Magnoliopsida</taxon>
        <taxon>eudicotyledons</taxon>
        <taxon>Gunneridae</taxon>
        <taxon>Pentapetalae</taxon>
        <taxon>asterids</taxon>
        <taxon>campanulids</taxon>
        <taxon>Asterales</taxon>
        <taxon>Asteraceae</taxon>
        <taxon>Asteroideae</taxon>
        <taxon>Anthemideae</taxon>
        <taxon>Anthemidinae</taxon>
        <taxon>Tanacetum</taxon>
    </lineage>
</organism>
<sequence>MIGGEPTFRSTAWSLALALILGKDDTLMAESRGIGPLSETGTNGVSFFDANESLDGAILLRSPEWKSPTNWCLDMDEEIDEQELEAHYNYMAKIQEVPNVDSSTDAEPLEQDDQNDVECDDERVALANLKLDVDENKKIQKQLKKANATLTQELTECKSILAETSRTLGESNNIRDIDYDKLKRKLNETLGLLAQKEIDIKEGLKVKAYEISVVKEKHDELVKQSLLTKSHYEGLVKEKTKFLNDVNARTKKPNVVPISTRKPKSQANKSVATPHKKTVASESTTTNSKSYYRMLYKKTSKAWKWWIAQQCPSAYTWVPKTKRKWVPKVRNESVTKTVSFAIDNIVQLILFIVDSGCTKHMTGNLSLLCNFVEKYLGTVRFGNDQFAPILGYGDLVQGNITINRVYYVEGLNHNLFSVGQFCDADLEVAFQKSTCFVRDLQGNDLLTDSDEIKDMSRTYVANDTSGLVPQQQKASDYENSDPVPQLQNVSPSADTTSSSPTDNSIQKDTLPSTHIQPTSEPTTPTNVHAEENNDNQAEFTNPFCTPVQENAESSSRNIGTSNMHTFNQPQDSEYRWTKDHPLTQVCGNPSKPVQTRRQLAIDPEMCMFALTNYKVHGNSLQSKPFGKNVIKLKWLWKNKKDEDQTVIRNKARLVAKGYAQEEGIDFEESFAPVARLEAVRIFVAYAAHKSFPIYQMDVKMAFLNGPLKEEVYVAQPDRFVDPDHLEKVYRLRKALYGLKQAPRAWYDELSKFLISKGFTKGTINMGLWYPKGSGFELTAFSDADHAGCVDTRKSTSGGIQFLGDKLVSWMSKKQDCTAMSSVEAEYVALSASCAQVMWMRTQLQDYGFNYNKIPLYCDSQSAIAISCNPVQHSRTKHIHTRYHFIKEQVENGIIELYFVRTEYQLADMFTKALSEDRFQYLVSDMGRMPTKIELTLEQSQQGVSNDVLVSIEGVEELKRNVWIKGEKKEALHTT</sequence>
<accession>A0ABQ5G6Q8</accession>
<keyword evidence="1" id="KW-0645">Protease</keyword>
<comment type="caution">
    <text evidence="6">The sequence shown here is derived from an EMBL/GenBank/DDBJ whole genome shotgun (WGS) entry which is preliminary data.</text>
</comment>
<dbReference type="Proteomes" id="UP001151760">
    <property type="component" value="Unassembled WGS sequence"/>
</dbReference>
<keyword evidence="7" id="KW-1185">Reference proteome</keyword>
<dbReference type="PANTHER" id="PTHR11439:SF483">
    <property type="entry name" value="PEPTIDE SYNTHASE GLIP-LIKE, PUTATIVE (AFU_ORTHOLOGUE AFUA_3G12920)-RELATED"/>
    <property type="match status" value="1"/>
</dbReference>
<keyword evidence="1" id="KW-0378">Hydrolase</keyword>
<dbReference type="InterPro" id="IPR054722">
    <property type="entry name" value="PolX-like_BBD"/>
</dbReference>
<evidence type="ECO:0000256" key="2">
    <source>
        <dbReference type="SAM" id="Coils"/>
    </source>
</evidence>
<gene>
    <name evidence="6" type="ORF">Tco_1030512</name>
</gene>
<evidence type="ECO:0000259" key="5">
    <source>
        <dbReference type="Pfam" id="PF22936"/>
    </source>
</evidence>
<feature type="compositionally biased region" description="Polar residues" evidence="3">
    <location>
        <begin position="506"/>
        <end position="526"/>
    </location>
</feature>
<feature type="domain" description="Reverse transcriptase Ty1/copia-type" evidence="4">
    <location>
        <begin position="620"/>
        <end position="772"/>
    </location>
</feature>
<evidence type="ECO:0000313" key="6">
    <source>
        <dbReference type="EMBL" id="GJT71226.1"/>
    </source>
</evidence>
<dbReference type="InterPro" id="IPR013103">
    <property type="entry name" value="RVT_2"/>
</dbReference>
<dbReference type="SUPFAM" id="SSF56672">
    <property type="entry name" value="DNA/RNA polymerases"/>
    <property type="match status" value="1"/>
</dbReference>
<protein>
    <submittedName>
        <fullName evidence="6">Retrovirus-related pol polyprotein from transposon TNT 1-94</fullName>
    </submittedName>
</protein>
<evidence type="ECO:0000313" key="7">
    <source>
        <dbReference type="Proteomes" id="UP001151760"/>
    </source>
</evidence>
<dbReference type="Pfam" id="PF07727">
    <property type="entry name" value="RVT_2"/>
    <property type="match status" value="1"/>
</dbReference>
<reference evidence="6" key="1">
    <citation type="journal article" date="2022" name="Int. J. Mol. Sci.">
        <title>Draft Genome of Tanacetum Coccineum: Genomic Comparison of Closely Related Tanacetum-Family Plants.</title>
        <authorList>
            <person name="Yamashiro T."/>
            <person name="Shiraishi A."/>
            <person name="Nakayama K."/>
            <person name="Satake H."/>
        </authorList>
    </citation>
    <scope>NUCLEOTIDE SEQUENCE</scope>
</reference>
<dbReference type="CDD" id="cd09272">
    <property type="entry name" value="RNase_HI_RT_Ty1"/>
    <property type="match status" value="1"/>
</dbReference>
<dbReference type="Pfam" id="PF22936">
    <property type="entry name" value="Pol_BBD"/>
    <property type="match status" value="1"/>
</dbReference>
<dbReference type="EMBL" id="BQNB010018150">
    <property type="protein sequence ID" value="GJT71226.1"/>
    <property type="molecule type" value="Genomic_DNA"/>
</dbReference>
<keyword evidence="1" id="KW-0064">Aspartyl protease</keyword>
<feature type="domain" description="Retrovirus-related Pol polyprotein from transposon TNT 1-94-like beta-barrel" evidence="5">
    <location>
        <begin position="351"/>
        <end position="423"/>
    </location>
</feature>
<dbReference type="PANTHER" id="PTHR11439">
    <property type="entry name" value="GAG-POL-RELATED RETROTRANSPOSON"/>
    <property type="match status" value="1"/>
</dbReference>
<feature type="compositionally biased region" description="Polar residues" evidence="3">
    <location>
        <begin position="462"/>
        <end position="474"/>
    </location>
</feature>
<reference evidence="6" key="2">
    <citation type="submission" date="2022-01" db="EMBL/GenBank/DDBJ databases">
        <authorList>
            <person name="Yamashiro T."/>
            <person name="Shiraishi A."/>
            <person name="Satake H."/>
            <person name="Nakayama K."/>
        </authorList>
    </citation>
    <scope>NUCLEOTIDE SEQUENCE</scope>
</reference>